<feature type="transmembrane region" description="Helical" evidence="13">
    <location>
        <begin position="162"/>
        <end position="181"/>
    </location>
</feature>
<evidence type="ECO:0000256" key="3">
    <source>
        <dbReference type="ARBA" id="ARBA00022448"/>
    </source>
</evidence>
<dbReference type="GO" id="GO:0005886">
    <property type="term" value="C:plasma membrane"/>
    <property type="evidence" value="ECO:0007669"/>
    <property type="project" value="TreeGrafter"/>
</dbReference>
<evidence type="ECO:0000313" key="15">
    <source>
        <dbReference type="Proteomes" id="UP000789390"/>
    </source>
</evidence>
<evidence type="ECO:0000313" key="14">
    <source>
        <dbReference type="EMBL" id="CAH0113018.1"/>
    </source>
</evidence>
<dbReference type="Gene3D" id="1.10.287.770">
    <property type="entry name" value="YojJ-like"/>
    <property type="match status" value="1"/>
</dbReference>
<keyword evidence="9 13" id="KW-0472">Membrane</keyword>
<evidence type="ECO:0000256" key="7">
    <source>
        <dbReference type="ARBA" id="ARBA00023053"/>
    </source>
</evidence>
<protein>
    <submittedName>
        <fullName evidence="14">Uncharacterized protein</fullName>
    </submittedName>
</protein>
<organism evidence="14 15">
    <name type="scientific">Daphnia galeata</name>
    <dbReference type="NCBI Taxonomy" id="27404"/>
    <lineage>
        <taxon>Eukaryota</taxon>
        <taxon>Metazoa</taxon>
        <taxon>Ecdysozoa</taxon>
        <taxon>Arthropoda</taxon>
        <taxon>Crustacea</taxon>
        <taxon>Branchiopoda</taxon>
        <taxon>Diplostraca</taxon>
        <taxon>Cladocera</taxon>
        <taxon>Anomopoda</taxon>
        <taxon>Daphniidae</taxon>
        <taxon>Daphnia</taxon>
    </lineage>
</organism>
<name>A0A8J2S409_9CRUS</name>
<evidence type="ECO:0000256" key="1">
    <source>
        <dbReference type="ARBA" id="ARBA00004141"/>
    </source>
</evidence>
<evidence type="ECO:0000256" key="10">
    <source>
        <dbReference type="ARBA" id="ARBA00023201"/>
    </source>
</evidence>
<keyword evidence="4 12" id="KW-0894">Sodium channel</keyword>
<dbReference type="AlphaFoldDB" id="A0A8J2S409"/>
<dbReference type="Proteomes" id="UP000789390">
    <property type="component" value="Unassembled WGS sequence"/>
</dbReference>
<keyword evidence="10 12" id="KW-0739">Sodium transport</keyword>
<dbReference type="Pfam" id="PF00858">
    <property type="entry name" value="ASC"/>
    <property type="match status" value="1"/>
</dbReference>
<keyword evidence="6 13" id="KW-1133">Transmembrane helix</keyword>
<accession>A0A8J2S409</accession>
<evidence type="ECO:0000256" key="5">
    <source>
        <dbReference type="ARBA" id="ARBA00022692"/>
    </source>
</evidence>
<evidence type="ECO:0000256" key="12">
    <source>
        <dbReference type="RuleBase" id="RU000679"/>
    </source>
</evidence>
<keyword evidence="11 12" id="KW-0407">Ion channel</keyword>
<comment type="subcellular location">
    <subcellularLocation>
        <location evidence="1">Membrane</location>
        <topology evidence="1">Multi-pass membrane protein</topology>
    </subcellularLocation>
</comment>
<keyword evidence="5 12" id="KW-0812">Transmembrane</keyword>
<dbReference type="PANTHER" id="PTHR11690">
    <property type="entry name" value="AMILORIDE-SENSITIVE SODIUM CHANNEL-RELATED"/>
    <property type="match status" value="1"/>
</dbReference>
<reference evidence="14" key="1">
    <citation type="submission" date="2021-11" db="EMBL/GenBank/DDBJ databases">
        <authorList>
            <person name="Schell T."/>
        </authorList>
    </citation>
    <scope>NUCLEOTIDE SEQUENCE</scope>
    <source>
        <strain evidence="14">M5</strain>
    </source>
</reference>
<keyword evidence="3 12" id="KW-0813">Transport</keyword>
<evidence type="ECO:0000256" key="2">
    <source>
        <dbReference type="ARBA" id="ARBA00007193"/>
    </source>
</evidence>
<keyword evidence="8 12" id="KW-0406">Ion transport</keyword>
<comment type="caution">
    <text evidence="14">The sequence shown here is derived from an EMBL/GenBank/DDBJ whole genome shotgun (WGS) entry which is preliminary data.</text>
</comment>
<sequence>MSSSSNRTRRMISFKVYTTAHRQKKLPSISVYQNRSLLDFPSKTAAVSVIDPFYDSSYWNFEYGQLAMHQQVPIVVSSSDAVETITGHVLKSPKPLKAEHGERQQSATDAITGGVVGIDDNGIQRQSGFLVKRLDAKKSMAEISIPGMRAVFGLRSSMIRRIIWIFILITCFSICVVQNMFNMSAIHILKEQKANSIQSLNGTIVSKNVMAKWDVGDFIGVDGKNVTEVWDFISHSRDKKTFPECYFGRNKSCDERGQWKNIYNYMGVCYSYTLNESLINTTGLFNNFYLKVQDNEPLAYNNDSSGWKLLIHDQRDSPLIHLRTHGTTLYRGWSKDIRVFIRQFRTINSDKRPCSDDMNYSYSKCVANCFTAEVNANGICRLPFINESDPKPCNSSDAYSAVNKRVDDLLFYGEWSENNCRECPRQCNQDFYITYAETNQMDKEMENMGNQRDLTYDDIEEEYGYTTIPLLCDIGGSLGLLLGASVLTFFEIIEAISAALVHLTAMFTHCCCLIVNSKQEPRQI</sequence>
<proteinExistence type="inferred from homology"/>
<evidence type="ECO:0000256" key="11">
    <source>
        <dbReference type="ARBA" id="ARBA00023303"/>
    </source>
</evidence>
<comment type="similarity">
    <text evidence="2 12">Belongs to the amiloride-sensitive sodium channel (TC 1.A.6) family.</text>
</comment>
<keyword evidence="7" id="KW-0915">Sodium</keyword>
<evidence type="ECO:0000256" key="4">
    <source>
        <dbReference type="ARBA" id="ARBA00022461"/>
    </source>
</evidence>
<dbReference type="EMBL" id="CAKKLH010000336">
    <property type="protein sequence ID" value="CAH0113018.1"/>
    <property type="molecule type" value="Genomic_DNA"/>
</dbReference>
<evidence type="ECO:0000256" key="6">
    <source>
        <dbReference type="ARBA" id="ARBA00022989"/>
    </source>
</evidence>
<evidence type="ECO:0000256" key="8">
    <source>
        <dbReference type="ARBA" id="ARBA00023065"/>
    </source>
</evidence>
<gene>
    <name evidence="14" type="ORF">DGAL_LOCUS16820</name>
</gene>
<dbReference type="PANTHER" id="PTHR11690:SF300">
    <property type="entry name" value="PICKPOCKET PROTEIN 19"/>
    <property type="match status" value="1"/>
</dbReference>
<evidence type="ECO:0000256" key="9">
    <source>
        <dbReference type="ARBA" id="ARBA00023136"/>
    </source>
</evidence>
<keyword evidence="15" id="KW-1185">Reference proteome</keyword>
<dbReference type="InterPro" id="IPR001873">
    <property type="entry name" value="ENaC"/>
</dbReference>
<evidence type="ECO:0000256" key="13">
    <source>
        <dbReference type="SAM" id="Phobius"/>
    </source>
</evidence>
<dbReference type="OrthoDB" id="6628406at2759"/>
<dbReference type="GO" id="GO:0015280">
    <property type="term" value="F:ligand-gated sodium channel activity"/>
    <property type="evidence" value="ECO:0007669"/>
    <property type="project" value="TreeGrafter"/>
</dbReference>